<reference evidence="4 5" key="2">
    <citation type="submission" date="2025-04" db="UniProtKB">
        <authorList>
            <consortium name="RefSeq"/>
        </authorList>
    </citation>
    <scope>IDENTIFICATION</scope>
    <source>
        <tissue evidence="4 5">Leaf</tissue>
    </source>
</reference>
<protein>
    <submittedName>
        <fullName evidence="4 5">Uncharacterized protein At5g41620 isoform X1</fullName>
    </submittedName>
</protein>
<evidence type="ECO:0000256" key="1">
    <source>
        <dbReference type="SAM" id="Coils"/>
    </source>
</evidence>
<evidence type="ECO:0000313" key="5">
    <source>
        <dbReference type="RefSeq" id="XP_031402534.1"/>
    </source>
</evidence>
<evidence type="ECO:0000256" key="2">
    <source>
        <dbReference type="SAM" id="MobiDB-lite"/>
    </source>
</evidence>
<sequence>MERGEKSGEREAEKEENLGEKLRRRVLLVSRRKGGPSTPVRLLVFAREPIITLNTSATANPSSSSSSSSRCISARKLAAALWEFHHYFPLSSMHRGLVPNGVPPRLRRLKDKDDCVGGGGGDFKDAHFIADPSPSSPDQPESASSLRRHVTASLLQHHRLVERGRRAIQPLSPASYGSSMEVTPYNPAVTPSSSLDYKGRINDPHCSLKTSTELLKVLNRIWSLEEQHTSNISLIKALKTELDHARARIKELLRNQQSDHREMDALMKQIAEDNLVRKTKEQDKIHAAVQSTREELEDERKLRKRSESLHRKLARELSDAKSSLSNALMELEKERKSRKLLEDLCDEFAIGIREYEHEVHALKQKGDKEWAQESDHDRLILHVAESWLDERMQMKLEEAEGDFMEKGSIVDKLSFELETFLQAKKKGALRPRERRKSMESMPLNEATSGPRDMAGEDDSDGSDSNCFELQRQGKEDELKAREDEAAAEANIEEEKIEKATNLMKTKVGPRARRKARNPSSLQVKFEEQMARALLGNRSKNSNRAEAEKERTNDGVPPEIGAFAYKPDEPEGKNKSSESVVNDFIKNQLMMTGVGEIDAGEASCSNYSKWMTHTSPVRQWMVGNSLAPDLDVLESSSKLPPALKDNTLKAKLMEARSKGQKSRFRAPKAFETLYPPFIGGNWAPNYGLQYPSGQCTVCKASDLKLR</sequence>
<evidence type="ECO:0000313" key="3">
    <source>
        <dbReference type="Proteomes" id="UP000515151"/>
    </source>
</evidence>
<dbReference type="RefSeq" id="XP_031402530.1">
    <property type="nucleotide sequence ID" value="XM_031546670.1"/>
</dbReference>
<dbReference type="PANTHER" id="PTHR31071:SF59">
    <property type="entry name" value="INTRACELLULAR PROTEIN TRANSPORTER USO1-LIKE PROTEIN"/>
    <property type="match status" value="1"/>
</dbReference>
<feature type="compositionally biased region" description="Low complexity" evidence="2">
    <location>
        <begin position="130"/>
        <end position="145"/>
    </location>
</feature>
<feature type="coiled-coil region" evidence="1">
    <location>
        <begin position="475"/>
        <end position="502"/>
    </location>
</feature>
<keyword evidence="3" id="KW-1185">Reference proteome</keyword>
<evidence type="ECO:0000313" key="4">
    <source>
        <dbReference type="RefSeq" id="XP_031402530.1"/>
    </source>
</evidence>
<dbReference type="AlphaFoldDB" id="A0A6P8E4Y8"/>
<feature type="coiled-coil region" evidence="1">
    <location>
        <begin position="289"/>
        <end position="334"/>
    </location>
</feature>
<dbReference type="InterPro" id="IPR043424">
    <property type="entry name" value="BLT-like"/>
</dbReference>
<gene>
    <name evidence="4 5" type="primary">LOC116212079</name>
</gene>
<feature type="region of interest" description="Disordered" evidence="2">
    <location>
        <begin position="127"/>
        <end position="147"/>
    </location>
</feature>
<proteinExistence type="predicted"/>
<feature type="compositionally biased region" description="Basic residues" evidence="2">
    <location>
        <begin position="426"/>
        <end position="435"/>
    </location>
</feature>
<reference evidence="3" key="1">
    <citation type="journal article" date="2020" name="Plant Biotechnol. J.">
        <title>The pomegranate (Punica granatum L.) draft genome dissects genetic divergence between soft- and hard-seeded cultivars.</title>
        <authorList>
            <person name="Luo X."/>
            <person name="Li H."/>
            <person name="Wu Z."/>
            <person name="Yao W."/>
            <person name="Zhao P."/>
            <person name="Cao D."/>
            <person name="Yu H."/>
            <person name="Li K."/>
            <person name="Poudel K."/>
            <person name="Zhao D."/>
            <person name="Zhang F."/>
            <person name="Xia X."/>
            <person name="Chen L."/>
            <person name="Wang Q."/>
            <person name="Jing D."/>
            <person name="Cao S."/>
        </authorList>
    </citation>
    <scope>NUCLEOTIDE SEQUENCE [LARGE SCALE GENOMIC DNA]</scope>
</reference>
<dbReference type="OrthoDB" id="670909at2759"/>
<dbReference type="GeneID" id="116212079"/>
<organism evidence="3 4">
    <name type="scientific">Punica granatum</name>
    <name type="common">Pomegranate</name>
    <dbReference type="NCBI Taxonomy" id="22663"/>
    <lineage>
        <taxon>Eukaryota</taxon>
        <taxon>Viridiplantae</taxon>
        <taxon>Streptophyta</taxon>
        <taxon>Embryophyta</taxon>
        <taxon>Tracheophyta</taxon>
        <taxon>Spermatophyta</taxon>
        <taxon>Magnoliopsida</taxon>
        <taxon>eudicotyledons</taxon>
        <taxon>Gunneridae</taxon>
        <taxon>Pentapetalae</taxon>
        <taxon>rosids</taxon>
        <taxon>malvids</taxon>
        <taxon>Myrtales</taxon>
        <taxon>Lythraceae</taxon>
        <taxon>Punica</taxon>
    </lineage>
</organism>
<feature type="compositionally biased region" description="Basic and acidic residues" evidence="2">
    <location>
        <begin position="542"/>
        <end position="552"/>
    </location>
</feature>
<dbReference type="PANTHER" id="PTHR31071">
    <property type="entry name" value="GB|AAF24581.1"/>
    <property type="match status" value="1"/>
</dbReference>
<dbReference type="RefSeq" id="XP_031402534.1">
    <property type="nucleotide sequence ID" value="XM_031546674.1"/>
</dbReference>
<feature type="region of interest" description="Disordered" evidence="2">
    <location>
        <begin position="535"/>
        <end position="559"/>
    </location>
</feature>
<accession>A0A6P8E4Y8</accession>
<feature type="region of interest" description="Disordered" evidence="2">
    <location>
        <begin position="426"/>
        <end position="467"/>
    </location>
</feature>
<name>A0A6P8E4Y8_PUNGR</name>
<keyword evidence="1" id="KW-0175">Coiled coil</keyword>
<dbReference type="Proteomes" id="UP000515151">
    <property type="component" value="Chromosome 1"/>
</dbReference>